<feature type="signal peptide" evidence="2">
    <location>
        <begin position="1"/>
        <end position="26"/>
    </location>
</feature>
<dbReference type="OrthoDB" id="9905439at2"/>
<evidence type="ECO:0000313" key="3">
    <source>
        <dbReference type="EMBL" id="ACI99725.1"/>
    </source>
</evidence>
<feature type="compositionally biased region" description="Pro residues" evidence="1">
    <location>
        <begin position="60"/>
        <end position="70"/>
    </location>
</feature>
<organism evidence="3 4">
    <name type="scientific">Rhodospirillum centenum (strain ATCC 51521 / SW)</name>
    <dbReference type="NCBI Taxonomy" id="414684"/>
    <lineage>
        <taxon>Bacteria</taxon>
        <taxon>Pseudomonadati</taxon>
        <taxon>Pseudomonadota</taxon>
        <taxon>Alphaproteobacteria</taxon>
        <taxon>Rhodospirillales</taxon>
        <taxon>Rhodospirillaceae</taxon>
        <taxon>Rhodospirillum</taxon>
    </lineage>
</organism>
<keyword evidence="4" id="KW-1185">Reference proteome</keyword>
<dbReference type="HOGENOM" id="CLU_1325482_0_0_5"/>
<feature type="compositionally biased region" description="Low complexity" evidence="1">
    <location>
        <begin position="25"/>
        <end position="50"/>
    </location>
</feature>
<accession>B6IPM3</accession>
<dbReference type="Proteomes" id="UP000001591">
    <property type="component" value="Chromosome"/>
</dbReference>
<evidence type="ECO:0008006" key="5">
    <source>
        <dbReference type="Google" id="ProtNLM"/>
    </source>
</evidence>
<sequence>MQTPRLLLVAATSLLLGLAVSLPAEAQQAQPQKQTQQKKQPQKKQQPQKKAAAEPVKEVAPPPPTLPQPSTPTSFALIHTLQNMTTKPLDLVIRADGTEVFAGKLPGRPEKAAEGAEPPTLRTGMTLAVEKETTHFWEIVYVEPEAKKQCRQAWTGMFAPGGETPALIAPPQQVNRSGQCDFMIDVTPASEPGSIYDIRVQVAAAPH</sequence>
<dbReference type="STRING" id="414684.RC1_2339"/>
<evidence type="ECO:0000313" key="4">
    <source>
        <dbReference type="Proteomes" id="UP000001591"/>
    </source>
</evidence>
<reference evidence="3 4" key="1">
    <citation type="journal article" date="2010" name="BMC Genomics">
        <title>Metabolic flexibility revealed in the genome of the cyst-forming alpha-1 proteobacterium Rhodospirillum centenum.</title>
        <authorList>
            <person name="Lu Y.K."/>
            <person name="Marden J."/>
            <person name="Han M."/>
            <person name="Swingley W.D."/>
            <person name="Mastrian S.D."/>
            <person name="Chowdhury S.R."/>
            <person name="Hao J."/>
            <person name="Helmy T."/>
            <person name="Kim S."/>
            <person name="Kurdoglu A.A."/>
            <person name="Matthies H.J."/>
            <person name="Rollo D."/>
            <person name="Stothard P."/>
            <person name="Blankenship R.E."/>
            <person name="Bauer C.E."/>
            <person name="Touchman J.W."/>
        </authorList>
    </citation>
    <scope>NUCLEOTIDE SEQUENCE [LARGE SCALE GENOMIC DNA]</scope>
    <source>
        <strain evidence="4">ATCC 51521 / SW</strain>
    </source>
</reference>
<protein>
    <recommendedName>
        <fullName evidence="5">Secreted protein</fullName>
    </recommendedName>
</protein>
<keyword evidence="2" id="KW-0732">Signal</keyword>
<proteinExistence type="predicted"/>
<dbReference type="AlphaFoldDB" id="B6IPM3"/>
<evidence type="ECO:0000256" key="2">
    <source>
        <dbReference type="SAM" id="SignalP"/>
    </source>
</evidence>
<dbReference type="RefSeq" id="WP_012567509.1">
    <property type="nucleotide sequence ID" value="NC_011420.2"/>
</dbReference>
<evidence type="ECO:0000256" key="1">
    <source>
        <dbReference type="SAM" id="MobiDB-lite"/>
    </source>
</evidence>
<name>B6IPM3_RHOCS</name>
<dbReference type="KEGG" id="rce:RC1_2339"/>
<gene>
    <name evidence="3" type="ordered locus">RC1_2339</name>
</gene>
<dbReference type="EMBL" id="CP000613">
    <property type="protein sequence ID" value="ACI99725.1"/>
    <property type="molecule type" value="Genomic_DNA"/>
</dbReference>
<feature type="chain" id="PRO_5002844305" description="Secreted protein" evidence="2">
    <location>
        <begin position="27"/>
        <end position="207"/>
    </location>
</feature>
<feature type="region of interest" description="Disordered" evidence="1">
    <location>
        <begin position="25"/>
        <end position="73"/>
    </location>
</feature>